<dbReference type="EMBL" id="CAFBOZ010000001">
    <property type="protein sequence ID" value="CAB4990428.1"/>
    <property type="molecule type" value="Genomic_DNA"/>
</dbReference>
<name>A0A6J7ND63_9ZZZZ</name>
<proteinExistence type="inferred from homology"/>
<dbReference type="InterPro" id="IPR002347">
    <property type="entry name" value="SDR_fam"/>
</dbReference>
<evidence type="ECO:0000313" key="3">
    <source>
        <dbReference type="EMBL" id="CAB4990428.1"/>
    </source>
</evidence>
<dbReference type="Gene3D" id="3.40.50.720">
    <property type="entry name" value="NAD(P)-binding Rossmann-like Domain"/>
    <property type="match status" value="1"/>
</dbReference>
<dbReference type="NCBIfam" id="NF005559">
    <property type="entry name" value="PRK07231.1"/>
    <property type="match status" value="1"/>
</dbReference>
<keyword evidence="2" id="KW-0560">Oxidoreductase</keyword>
<gene>
    <name evidence="3" type="ORF">UFOPK3992_00010</name>
</gene>
<dbReference type="PRINTS" id="PR00080">
    <property type="entry name" value="SDRFAMILY"/>
</dbReference>
<organism evidence="3">
    <name type="scientific">freshwater metagenome</name>
    <dbReference type="NCBI Taxonomy" id="449393"/>
    <lineage>
        <taxon>unclassified sequences</taxon>
        <taxon>metagenomes</taxon>
        <taxon>ecological metagenomes</taxon>
    </lineage>
</organism>
<evidence type="ECO:0000256" key="1">
    <source>
        <dbReference type="ARBA" id="ARBA00006484"/>
    </source>
</evidence>
<dbReference type="PANTHER" id="PTHR24321:SF8">
    <property type="entry name" value="ESTRADIOL 17-BETA-DEHYDROGENASE 8-RELATED"/>
    <property type="match status" value="1"/>
</dbReference>
<dbReference type="PRINTS" id="PR00081">
    <property type="entry name" value="GDHRDH"/>
</dbReference>
<reference evidence="3" key="1">
    <citation type="submission" date="2020-05" db="EMBL/GenBank/DDBJ databases">
        <authorList>
            <person name="Chiriac C."/>
            <person name="Salcher M."/>
            <person name="Ghai R."/>
            <person name="Kavagutti S V."/>
        </authorList>
    </citation>
    <scope>NUCLEOTIDE SEQUENCE</scope>
</reference>
<dbReference type="Pfam" id="PF13561">
    <property type="entry name" value="adh_short_C2"/>
    <property type="match status" value="1"/>
</dbReference>
<accession>A0A6J7ND63</accession>
<comment type="similarity">
    <text evidence="1">Belongs to the short-chain dehydrogenases/reductases (SDR) family.</text>
</comment>
<protein>
    <submittedName>
        <fullName evidence="3">Unannotated protein</fullName>
    </submittedName>
</protein>
<dbReference type="FunFam" id="3.40.50.720:FF:000084">
    <property type="entry name" value="Short-chain dehydrogenase reductase"/>
    <property type="match status" value="1"/>
</dbReference>
<dbReference type="GO" id="GO:0016491">
    <property type="term" value="F:oxidoreductase activity"/>
    <property type="evidence" value="ECO:0007669"/>
    <property type="project" value="UniProtKB-KW"/>
</dbReference>
<dbReference type="SUPFAM" id="SSF51735">
    <property type="entry name" value="NAD(P)-binding Rossmann-fold domains"/>
    <property type="match status" value="1"/>
</dbReference>
<evidence type="ECO:0000256" key="2">
    <source>
        <dbReference type="ARBA" id="ARBA00023002"/>
    </source>
</evidence>
<sequence>MAERLTGKTAIVTGAGSGIGRAIAQAFVDEGAQVIAVDLNEVGLVATRDDCTDPALMLVQRADVSDPEQVEALVHRATAEFGSLTTMVNNAAISIPGTVVDTSWDDYERTMAVNVRGVYAGCKYAIPAMLAAGGGSIINIGSVNSLVAERVLSSYIASKGAVLMLSKSVALDFAAQGIRCNCICPGWVDTPINLPHAEAMGGIDLVRSTLPDWQPIGREGRPSEIAWAAVFLASDESRFMTGSAMVVDGGMTAA</sequence>
<dbReference type="AlphaFoldDB" id="A0A6J7ND63"/>
<dbReference type="InterPro" id="IPR036291">
    <property type="entry name" value="NAD(P)-bd_dom_sf"/>
</dbReference>
<dbReference type="PANTHER" id="PTHR24321">
    <property type="entry name" value="DEHYDROGENASES, SHORT CHAIN"/>
    <property type="match status" value="1"/>
</dbReference>